<evidence type="ECO:0000256" key="7">
    <source>
        <dbReference type="ARBA" id="ARBA00023239"/>
    </source>
</evidence>
<dbReference type="EMBL" id="RWGY01000546">
    <property type="protein sequence ID" value="TVU00763.1"/>
    <property type="molecule type" value="Genomic_DNA"/>
</dbReference>
<gene>
    <name evidence="10" type="ORF">EJB05_53802</name>
</gene>
<dbReference type="GO" id="GO:0030246">
    <property type="term" value="F:carbohydrate binding"/>
    <property type="evidence" value="ECO:0007669"/>
    <property type="project" value="InterPro"/>
</dbReference>
<dbReference type="InterPro" id="IPR008979">
    <property type="entry name" value="Galactose-bd-like_sf"/>
</dbReference>
<dbReference type="SUPFAM" id="SSF49785">
    <property type="entry name" value="Galactose-binding domain-like"/>
    <property type="match status" value="1"/>
</dbReference>
<dbReference type="Gene3D" id="2.60.120.260">
    <property type="entry name" value="Galactose-binding domain-like"/>
    <property type="match status" value="1"/>
</dbReference>
<dbReference type="InterPro" id="IPR011013">
    <property type="entry name" value="Gal_mutarotase_sf_dom"/>
</dbReference>
<dbReference type="Pfam" id="PF14686">
    <property type="entry name" value="fn3_3"/>
    <property type="match status" value="1"/>
</dbReference>
<dbReference type="GO" id="GO:0102210">
    <property type="term" value="F:rhamnogalacturonan endolyase activity"/>
    <property type="evidence" value="ECO:0007669"/>
    <property type="project" value="UniProtKB-EC"/>
</dbReference>
<dbReference type="CDD" id="cd10317">
    <property type="entry name" value="RGL4_C"/>
    <property type="match status" value="1"/>
</dbReference>
<dbReference type="Gene3D" id="2.60.40.1120">
    <property type="entry name" value="Carboxypeptidase-like, regulatory domain"/>
    <property type="match status" value="1"/>
</dbReference>
<dbReference type="PANTHER" id="PTHR32018">
    <property type="entry name" value="RHAMNOGALACTURONATE LYASE FAMILY PROTEIN"/>
    <property type="match status" value="1"/>
</dbReference>
<dbReference type="InterPro" id="IPR014718">
    <property type="entry name" value="GH-type_carb-bd"/>
</dbReference>
<comment type="similarity">
    <text evidence="3">Belongs to the polysaccharide lyase 4 family.</text>
</comment>
<evidence type="ECO:0000259" key="8">
    <source>
        <dbReference type="Pfam" id="PF14683"/>
    </source>
</evidence>
<dbReference type="Pfam" id="PF14683">
    <property type="entry name" value="CBM-like"/>
    <property type="match status" value="1"/>
</dbReference>
<name>A0A5J9SP49_9POAL</name>
<feature type="domain" description="Rhamnogalacturonan lyase" evidence="9">
    <location>
        <begin position="398"/>
        <end position="451"/>
    </location>
</feature>
<dbReference type="InterPro" id="IPR029413">
    <property type="entry name" value="RG-lyase_II"/>
</dbReference>
<accession>A0A5J9SP49</accession>
<dbReference type="GO" id="GO:0005975">
    <property type="term" value="P:carbohydrate metabolic process"/>
    <property type="evidence" value="ECO:0007669"/>
    <property type="project" value="InterPro"/>
</dbReference>
<dbReference type="InterPro" id="IPR013784">
    <property type="entry name" value="Carb-bd-like_fold"/>
</dbReference>
<keyword evidence="6" id="KW-0732">Signal</keyword>
<dbReference type="PANTHER" id="PTHR32018:SF2">
    <property type="entry name" value="OS11G0134100 PROTEIN"/>
    <property type="match status" value="1"/>
</dbReference>
<protein>
    <recommendedName>
        <fullName evidence="4">rhamnogalacturonan endolyase</fullName>
        <ecNumber evidence="4">4.2.2.23</ecNumber>
    </recommendedName>
</protein>
<dbReference type="InterPro" id="IPR029411">
    <property type="entry name" value="RG-lyase_III"/>
</dbReference>
<evidence type="ECO:0000256" key="3">
    <source>
        <dbReference type="ARBA" id="ARBA00010418"/>
    </source>
</evidence>
<comment type="catalytic activity">
    <reaction evidence="1">
        <text>Endotype eliminative cleavage of L-alpha-rhamnopyranosyl-(1-&gt;4)-alpha-D-galactopyranosyluronic acid bonds of rhamnogalacturonan I domains in ramified hairy regions of pectin leaving L-rhamnopyranose at the reducing end and 4-deoxy-4,5-unsaturated D-galactopyranosyluronic acid at the non-reducing end.</text>
        <dbReference type="EC" id="4.2.2.23"/>
    </reaction>
</comment>
<keyword evidence="11" id="KW-1185">Reference proteome</keyword>
<feature type="domain" description="Rhamnogalacturonan lyase" evidence="8">
    <location>
        <begin position="467"/>
        <end position="660"/>
    </location>
</feature>
<evidence type="ECO:0000256" key="4">
    <source>
        <dbReference type="ARBA" id="ARBA00012437"/>
    </source>
</evidence>
<dbReference type="Proteomes" id="UP000324897">
    <property type="component" value="Unassembled WGS sequence"/>
</dbReference>
<proteinExistence type="inferred from homology"/>
<keyword evidence="7" id="KW-0456">Lyase</keyword>
<dbReference type="OrthoDB" id="2130367at2759"/>
<dbReference type="InterPro" id="IPR010325">
    <property type="entry name" value="Rhamnogal_lyase"/>
</dbReference>
<evidence type="ECO:0000256" key="2">
    <source>
        <dbReference type="ARBA" id="ARBA00004613"/>
    </source>
</evidence>
<keyword evidence="5" id="KW-0964">Secreted</keyword>
<dbReference type="CDD" id="cd10316">
    <property type="entry name" value="RGL4_M"/>
    <property type="match status" value="1"/>
</dbReference>
<dbReference type="Gene3D" id="2.70.98.10">
    <property type="match status" value="1"/>
</dbReference>
<evidence type="ECO:0000256" key="5">
    <source>
        <dbReference type="ARBA" id="ARBA00022525"/>
    </source>
</evidence>
<dbReference type="SUPFAM" id="SSF49452">
    <property type="entry name" value="Starch-binding domain-like"/>
    <property type="match status" value="1"/>
</dbReference>
<comment type="subcellular location">
    <subcellularLocation>
        <location evidence="2">Secreted</location>
    </subcellularLocation>
</comment>
<dbReference type="AlphaFoldDB" id="A0A5J9SP49"/>
<sequence length="668" mass="74412">LGRSIRQPQSTSERACSLSSTLFRSPQELHGVCVVHGHGKQGIISHHHPCRRRRWSIVLVQTYLAAGAATPPSGGHGAAVTLHVEGHQFARCVHGCKQVLVDNGVVQVTLSRPQGHITGVRYNGERNLLQYTGGENTGGLDSTEFKVVSSSEEQVELSFRSSYNPSLPNIVRLNIDKRLVMLKGSSGFYCYAIFEHASDWPALNITEARIAFKLNRGKFNYMAVSDDIQRYMPSDADRDPPRAQPLAYKEAVLLVDPKEPQFKGEVDDKYEYSLDNKDNVVHGWISSTHPNPMGFWIITPSNEFKNGGPLKCELTSHVGPTSLVMFLGTHYIGNEIVLNLGDGEYWKKVLGPVFIYLNSRPNFPQSKDFAKASERGSVTGKLMVRDRFMGNNDILAGSAYIGLAVPGQPGSWATESMSYQFWTRATSNGKFTIDNIRAGVYNLYAWVPGCAIHLSDLVFESPRLGPTLWEIGVPDRSAAEFFVPDTDPKYTNRLFLKKDKYRQYGLWERYADLYPEDDLVFTVGESDPSKDWFFAHVTRKVGNNIMPTTRQIRFNLDHVVSDGIYHVVSDGIYTLRISLAAAHMSVLKVCVNGGTRRGVFTSPEVGDGNAIARHGIHGVQWDLEFPIKGYLLNEGENNITITQTRAFSIFVGVMYDYVRLEGPTTTSG</sequence>
<dbReference type="SUPFAM" id="SSF74650">
    <property type="entry name" value="Galactose mutarotase-like"/>
    <property type="match status" value="1"/>
</dbReference>
<evidence type="ECO:0000256" key="6">
    <source>
        <dbReference type="ARBA" id="ARBA00022729"/>
    </source>
</evidence>
<evidence type="ECO:0000259" key="9">
    <source>
        <dbReference type="Pfam" id="PF14686"/>
    </source>
</evidence>
<evidence type="ECO:0000313" key="10">
    <source>
        <dbReference type="EMBL" id="TVU00763.1"/>
    </source>
</evidence>
<reference evidence="10 11" key="1">
    <citation type="journal article" date="2019" name="Sci. Rep.">
        <title>A high-quality genome of Eragrostis curvula grass provides insights into Poaceae evolution and supports new strategies to enhance forage quality.</title>
        <authorList>
            <person name="Carballo J."/>
            <person name="Santos B.A.C.M."/>
            <person name="Zappacosta D."/>
            <person name="Garbus I."/>
            <person name="Selva J.P."/>
            <person name="Gallo C.A."/>
            <person name="Diaz A."/>
            <person name="Albertini E."/>
            <person name="Caccamo M."/>
            <person name="Echenique V."/>
        </authorList>
    </citation>
    <scope>NUCLEOTIDE SEQUENCE [LARGE SCALE GENOMIC DNA]</scope>
    <source>
        <strain evidence="11">cv. Victoria</strain>
        <tissue evidence="10">Leaf</tissue>
    </source>
</reference>
<organism evidence="10 11">
    <name type="scientific">Eragrostis curvula</name>
    <name type="common">weeping love grass</name>
    <dbReference type="NCBI Taxonomy" id="38414"/>
    <lineage>
        <taxon>Eukaryota</taxon>
        <taxon>Viridiplantae</taxon>
        <taxon>Streptophyta</taxon>
        <taxon>Embryophyta</taxon>
        <taxon>Tracheophyta</taxon>
        <taxon>Spermatophyta</taxon>
        <taxon>Magnoliopsida</taxon>
        <taxon>Liliopsida</taxon>
        <taxon>Poales</taxon>
        <taxon>Poaceae</taxon>
        <taxon>PACMAD clade</taxon>
        <taxon>Chloridoideae</taxon>
        <taxon>Eragrostideae</taxon>
        <taxon>Eragrostidinae</taxon>
        <taxon>Eragrostis</taxon>
    </lineage>
</organism>
<comment type="caution">
    <text evidence="10">The sequence shown here is derived from an EMBL/GenBank/DDBJ whole genome shotgun (WGS) entry which is preliminary data.</text>
</comment>
<dbReference type="InterPro" id="IPR051850">
    <property type="entry name" value="Polysacch_Lyase_4"/>
</dbReference>
<dbReference type="CDD" id="cd10320">
    <property type="entry name" value="RGL4_N"/>
    <property type="match status" value="1"/>
</dbReference>
<evidence type="ECO:0000256" key="1">
    <source>
        <dbReference type="ARBA" id="ARBA00001324"/>
    </source>
</evidence>
<dbReference type="EC" id="4.2.2.23" evidence="4"/>
<evidence type="ECO:0000313" key="11">
    <source>
        <dbReference type="Proteomes" id="UP000324897"/>
    </source>
</evidence>
<dbReference type="Pfam" id="PF06045">
    <property type="entry name" value="Rhamnogal_lyase"/>
    <property type="match status" value="1"/>
</dbReference>
<dbReference type="GO" id="GO:0005576">
    <property type="term" value="C:extracellular region"/>
    <property type="evidence" value="ECO:0007669"/>
    <property type="project" value="UniProtKB-SubCell"/>
</dbReference>
<feature type="non-terminal residue" evidence="10">
    <location>
        <position position="1"/>
    </location>
</feature>